<keyword evidence="5" id="KW-0547">Nucleotide-binding</keyword>
<proteinExistence type="predicted"/>
<feature type="domain" description="Histidine kinase/HSP90-like ATPase" evidence="10">
    <location>
        <begin position="292"/>
        <end position="390"/>
    </location>
</feature>
<feature type="transmembrane region" description="Helical" evidence="9">
    <location>
        <begin position="21"/>
        <end position="42"/>
    </location>
</feature>
<dbReference type="PANTHER" id="PTHR24421:SF10">
    <property type="entry name" value="NITRATE_NITRITE SENSOR PROTEIN NARQ"/>
    <property type="match status" value="1"/>
</dbReference>
<accession>A0ABQ4DIA3</accession>
<dbReference type="EMBL" id="BONP01000003">
    <property type="protein sequence ID" value="GIG39074.1"/>
    <property type="molecule type" value="Genomic_DNA"/>
</dbReference>
<evidence type="ECO:0000256" key="7">
    <source>
        <dbReference type="ARBA" id="ARBA00022840"/>
    </source>
</evidence>
<dbReference type="Pfam" id="PF07730">
    <property type="entry name" value="HisKA_3"/>
    <property type="match status" value="1"/>
</dbReference>
<dbReference type="InterPro" id="IPR036890">
    <property type="entry name" value="HATPase_C_sf"/>
</dbReference>
<dbReference type="SUPFAM" id="SSF55874">
    <property type="entry name" value="ATPase domain of HSP90 chaperone/DNA topoisomerase II/histidine kinase"/>
    <property type="match status" value="1"/>
</dbReference>
<keyword evidence="9" id="KW-0812">Transmembrane</keyword>
<feature type="transmembrane region" description="Helical" evidence="9">
    <location>
        <begin position="77"/>
        <end position="94"/>
    </location>
</feature>
<reference evidence="11 12" key="1">
    <citation type="submission" date="2021-01" db="EMBL/GenBank/DDBJ databases">
        <title>Whole genome shotgun sequence of Cellulomonas phragmiteti NBRC 110785.</title>
        <authorList>
            <person name="Komaki H."/>
            <person name="Tamura T."/>
        </authorList>
    </citation>
    <scope>NUCLEOTIDE SEQUENCE [LARGE SCALE GENOMIC DNA]</scope>
    <source>
        <strain evidence="11 12">NBRC 110785</strain>
    </source>
</reference>
<comment type="catalytic activity">
    <reaction evidence="1">
        <text>ATP + protein L-histidine = ADP + protein N-phospho-L-histidine.</text>
        <dbReference type="EC" id="2.7.13.3"/>
    </reaction>
</comment>
<name>A0ABQ4DIA3_9CELL</name>
<keyword evidence="9" id="KW-0472">Membrane</keyword>
<dbReference type="EC" id="2.7.13.3" evidence="2"/>
<dbReference type="Gene3D" id="1.20.5.1930">
    <property type="match status" value="1"/>
</dbReference>
<gene>
    <name evidence="11" type="ORF">Cph01nite_08360</name>
</gene>
<dbReference type="CDD" id="cd16917">
    <property type="entry name" value="HATPase_UhpB-NarQ-NarX-like"/>
    <property type="match status" value="1"/>
</dbReference>
<evidence type="ECO:0000256" key="9">
    <source>
        <dbReference type="SAM" id="Phobius"/>
    </source>
</evidence>
<organism evidence="11 12">
    <name type="scientific">Cellulomonas phragmiteti</name>
    <dbReference type="NCBI Taxonomy" id="478780"/>
    <lineage>
        <taxon>Bacteria</taxon>
        <taxon>Bacillati</taxon>
        <taxon>Actinomycetota</taxon>
        <taxon>Actinomycetes</taxon>
        <taxon>Micrococcales</taxon>
        <taxon>Cellulomonadaceae</taxon>
        <taxon>Cellulomonas</taxon>
    </lineage>
</organism>
<evidence type="ECO:0000313" key="11">
    <source>
        <dbReference type="EMBL" id="GIG39074.1"/>
    </source>
</evidence>
<keyword evidence="12" id="KW-1185">Reference proteome</keyword>
<dbReference type="Proteomes" id="UP000614741">
    <property type="component" value="Unassembled WGS sequence"/>
</dbReference>
<evidence type="ECO:0000313" key="12">
    <source>
        <dbReference type="Proteomes" id="UP000614741"/>
    </source>
</evidence>
<keyword evidence="9" id="KW-1133">Transmembrane helix</keyword>
<keyword evidence="7" id="KW-0067">ATP-binding</keyword>
<dbReference type="Pfam" id="PF02518">
    <property type="entry name" value="HATPase_c"/>
    <property type="match status" value="1"/>
</dbReference>
<keyword evidence="6" id="KW-0418">Kinase</keyword>
<feature type="transmembrane region" description="Helical" evidence="9">
    <location>
        <begin position="48"/>
        <end position="65"/>
    </location>
</feature>
<keyword evidence="8" id="KW-0902">Two-component regulatory system</keyword>
<evidence type="ECO:0000256" key="5">
    <source>
        <dbReference type="ARBA" id="ARBA00022741"/>
    </source>
</evidence>
<dbReference type="RefSeq" id="WP_203671395.1">
    <property type="nucleotide sequence ID" value="NZ_BONP01000003.1"/>
</dbReference>
<comment type="caution">
    <text evidence="11">The sequence shown here is derived from an EMBL/GenBank/DDBJ whole genome shotgun (WGS) entry which is preliminary data.</text>
</comment>
<sequence>MTTPVAPERPAHLAISRVTRLLSEVRLATLAVALVSAVVGGTADLADLWVVLLAVPFSVVPALTWDTRGAALSRSGILLACDLVTTVLVLLALSSEIMTVYAAATVALLGVVVGARLALVMAVAIAMTLAYSAGVEASGATWLVALTGAVGVTAMAWAGAALGRSLRTQDEVAQQAAFAQARRAATLERVRIARDLHDTAAGDLAGATMLSGTLVERLEREGVSERTLTIARQLDSACRAAHLDTRTALGELRRAGGQPLDELLDVCRRWGRDTGVAVDLDLDPAYAEVEPELAGDVRAMVLELLENVRRHAAARHVDVVVTLGGGTLVLTVDDDGCGMADDAVPEALASDGHFGLLGLEERAGSRGGRVERAPAPRGGLRTRVTLPLVPDEVEVR</sequence>
<protein>
    <recommendedName>
        <fullName evidence="2">histidine kinase</fullName>
        <ecNumber evidence="2">2.7.13.3</ecNumber>
    </recommendedName>
</protein>
<feature type="transmembrane region" description="Helical" evidence="9">
    <location>
        <begin position="142"/>
        <end position="162"/>
    </location>
</feature>
<feature type="transmembrane region" description="Helical" evidence="9">
    <location>
        <begin position="100"/>
        <end position="130"/>
    </location>
</feature>
<evidence type="ECO:0000256" key="1">
    <source>
        <dbReference type="ARBA" id="ARBA00000085"/>
    </source>
</evidence>
<evidence type="ECO:0000256" key="3">
    <source>
        <dbReference type="ARBA" id="ARBA00022553"/>
    </source>
</evidence>
<evidence type="ECO:0000256" key="4">
    <source>
        <dbReference type="ARBA" id="ARBA00022679"/>
    </source>
</evidence>
<dbReference type="InterPro" id="IPR050482">
    <property type="entry name" value="Sensor_HK_TwoCompSys"/>
</dbReference>
<evidence type="ECO:0000256" key="6">
    <source>
        <dbReference type="ARBA" id="ARBA00022777"/>
    </source>
</evidence>
<dbReference type="PANTHER" id="PTHR24421">
    <property type="entry name" value="NITRATE/NITRITE SENSOR PROTEIN NARX-RELATED"/>
    <property type="match status" value="1"/>
</dbReference>
<dbReference type="InterPro" id="IPR003594">
    <property type="entry name" value="HATPase_dom"/>
</dbReference>
<keyword evidence="3" id="KW-0597">Phosphoprotein</keyword>
<keyword evidence="4" id="KW-0808">Transferase</keyword>
<dbReference type="SMART" id="SM00387">
    <property type="entry name" value="HATPase_c"/>
    <property type="match status" value="1"/>
</dbReference>
<evidence type="ECO:0000259" key="10">
    <source>
        <dbReference type="SMART" id="SM00387"/>
    </source>
</evidence>
<dbReference type="InterPro" id="IPR011712">
    <property type="entry name" value="Sig_transdc_His_kin_sub3_dim/P"/>
</dbReference>
<evidence type="ECO:0000256" key="8">
    <source>
        <dbReference type="ARBA" id="ARBA00023012"/>
    </source>
</evidence>
<evidence type="ECO:0000256" key="2">
    <source>
        <dbReference type="ARBA" id="ARBA00012438"/>
    </source>
</evidence>
<dbReference type="Gene3D" id="3.30.565.10">
    <property type="entry name" value="Histidine kinase-like ATPase, C-terminal domain"/>
    <property type="match status" value="1"/>
</dbReference>